<dbReference type="AlphaFoldDB" id="A0AAV4U2D7"/>
<protein>
    <submittedName>
        <fullName evidence="1">Uncharacterized protein</fullName>
    </submittedName>
</protein>
<accession>A0AAV4U2D7</accession>
<gene>
    <name evidence="1" type="ORF">CEXT_471421</name>
</gene>
<proteinExistence type="predicted"/>
<keyword evidence="2" id="KW-1185">Reference proteome</keyword>
<sequence>MKEKEKLSVESDIQQPCHAHCRGRHNIRLLRMRMVASQGNEITSYLQAVTLQYDNALKEEGEYILLESGCDTMADFCDRQEYRTPVLSVELQKDCQKEII</sequence>
<evidence type="ECO:0000313" key="1">
    <source>
        <dbReference type="EMBL" id="GIY51925.1"/>
    </source>
</evidence>
<comment type="caution">
    <text evidence="1">The sequence shown here is derived from an EMBL/GenBank/DDBJ whole genome shotgun (WGS) entry which is preliminary data.</text>
</comment>
<name>A0AAV4U2D7_CAEEX</name>
<dbReference type="EMBL" id="BPLR01012176">
    <property type="protein sequence ID" value="GIY51925.1"/>
    <property type="molecule type" value="Genomic_DNA"/>
</dbReference>
<evidence type="ECO:0000313" key="2">
    <source>
        <dbReference type="Proteomes" id="UP001054945"/>
    </source>
</evidence>
<dbReference type="Proteomes" id="UP001054945">
    <property type="component" value="Unassembled WGS sequence"/>
</dbReference>
<organism evidence="1 2">
    <name type="scientific">Caerostris extrusa</name>
    <name type="common">Bark spider</name>
    <name type="synonym">Caerostris bankana</name>
    <dbReference type="NCBI Taxonomy" id="172846"/>
    <lineage>
        <taxon>Eukaryota</taxon>
        <taxon>Metazoa</taxon>
        <taxon>Ecdysozoa</taxon>
        <taxon>Arthropoda</taxon>
        <taxon>Chelicerata</taxon>
        <taxon>Arachnida</taxon>
        <taxon>Araneae</taxon>
        <taxon>Araneomorphae</taxon>
        <taxon>Entelegynae</taxon>
        <taxon>Araneoidea</taxon>
        <taxon>Araneidae</taxon>
        <taxon>Caerostris</taxon>
    </lineage>
</organism>
<reference evidence="1 2" key="1">
    <citation type="submission" date="2021-06" db="EMBL/GenBank/DDBJ databases">
        <title>Caerostris extrusa draft genome.</title>
        <authorList>
            <person name="Kono N."/>
            <person name="Arakawa K."/>
        </authorList>
    </citation>
    <scope>NUCLEOTIDE SEQUENCE [LARGE SCALE GENOMIC DNA]</scope>
</reference>